<accession>A0ABS1YWK3</accession>
<reference evidence="1 2" key="1">
    <citation type="submission" date="2021-01" db="EMBL/GenBank/DDBJ databases">
        <title>Evidence that Capnocytophaga endodontalis is a later homotypic synonym for Capnocytophaga genospecies AHN8471, and request for opinion on proposed recognition of strain AHN8471 as type strain of the species.</title>
        <authorList>
            <person name="Nicholson A.C."/>
            <person name="Hopper C.L."/>
            <person name="Gulvik C.A."/>
            <person name="Mcquiston J.R."/>
            <person name="Lau E.F."/>
        </authorList>
    </citation>
    <scope>NUCLEOTIDE SEQUENCE [LARGE SCALE GENOMIC DNA]</scope>
    <source>
        <strain evidence="1 2">AHN9576</strain>
    </source>
</reference>
<proteinExistence type="predicted"/>
<comment type="caution">
    <text evidence="1">The sequence shown here is derived from an EMBL/GenBank/DDBJ whole genome shotgun (WGS) entry which is preliminary data.</text>
</comment>
<keyword evidence="2" id="KW-1185">Reference proteome</keyword>
<dbReference type="EMBL" id="JAEUAH010000011">
    <property type="protein sequence ID" value="MBM0650794.1"/>
    <property type="molecule type" value="Genomic_DNA"/>
</dbReference>
<evidence type="ECO:0000313" key="2">
    <source>
        <dbReference type="Proteomes" id="UP000603506"/>
    </source>
</evidence>
<dbReference type="InterPro" id="IPR036701">
    <property type="entry name" value="RraB-like_sf"/>
</dbReference>
<evidence type="ECO:0000313" key="1">
    <source>
        <dbReference type="EMBL" id="MBM0650794.1"/>
    </source>
</evidence>
<dbReference type="Gene3D" id="3.30.70.970">
    <property type="entry name" value="RraB-like"/>
    <property type="match status" value="1"/>
</dbReference>
<name>A0ABS1YWK3_9FLAO</name>
<gene>
    <name evidence="1" type="ORF">JNB19_08530</name>
</gene>
<sequence length="42" mass="4823">KAEGKECLYMVEATREDCRLDIDDIVWDLLELASPFEGNYDG</sequence>
<protein>
    <submittedName>
        <fullName evidence="1">DUF695 domain-containing protein</fullName>
    </submittedName>
</protein>
<feature type="non-terminal residue" evidence="1">
    <location>
        <position position="1"/>
    </location>
</feature>
<organism evidence="1 2">
    <name type="scientific">Capnocytophaga genosp. AHN8471</name>
    <dbReference type="NCBI Taxonomy" id="327574"/>
    <lineage>
        <taxon>Bacteria</taxon>
        <taxon>Pseudomonadati</taxon>
        <taxon>Bacteroidota</taxon>
        <taxon>Flavobacteriia</taxon>
        <taxon>Flavobacteriales</taxon>
        <taxon>Flavobacteriaceae</taxon>
        <taxon>Capnocytophaga</taxon>
    </lineage>
</organism>
<dbReference type="Proteomes" id="UP000603506">
    <property type="component" value="Unassembled WGS sequence"/>
</dbReference>